<reference evidence="4" key="2">
    <citation type="submission" date="2023-01" db="EMBL/GenBank/DDBJ databases">
        <authorList>
            <person name="Sun Q."/>
            <person name="Evtushenko L."/>
        </authorList>
    </citation>
    <scope>NUCLEOTIDE SEQUENCE</scope>
    <source>
        <strain evidence="4">VKM B-1513</strain>
    </source>
</reference>
<dbReference type="Gene3D" id="1.20.5.780">
    <property type="entry name" value="Single helix bin"/>
    <property type="match status" value="1"/>
</dbReference>
<feature type="region of interest" description="Disordered" evidence="3">
    <location>
        <begin position="1"/>
        <end position="20"/>
    </location>
</feature>
<dbReference type="AlphaFoldDB" id="A0A9W6IQS1"/>
<gene>
    <name evidence="4" type="ORF">GCM10017621_29140</name>
</gene>
<dbReference type="RefSeq" id="WP_271187758.1">
    <property type="nucleotide sequence ID" value="NZ_BSFE01000010.1"/>
</dbReference>
<evidence type="ECO:0000313" key="5">
    <source>
        <dbReference type="Proteomes" id="UP001143486"/>
    </source>
</evidence>
<reference evidence="4" key="1">
    <citation type="journal article" date="2014" name="Int. J. Syst. Evol. Microbiol.">
        <title>Complete genome sequence of Corynebacterium casei LMG S-19264T (=DSM 44701T), isolated from a smear-ripened cheese.</title>
        <authorList>
            <consortium name="US DOE Joint Genome Institute (JGI-PGF)"/>
            <person name="Walter F."/>
            <person name="Albersmeier A."/>
            <person name="Kalinowski J."/>
            <person name="Ruckert C."/>
        </authorList>
    </citation>
    <scope>NUCLEOTIDE SEQUENCE</scope>
    <source>
        <strain evidence="4">VKM B-1513</strain>
    </source>
</reference>
<comment type="caution">
    <text evidence="4">The sequence shown here is derived from an EMBL/GenBank/DDBJ whole genome shotgun (WGS) entry which is preliminary data.</text>
</comment>
<evidence type="ECO:0008006" key="6">
    <source>
        <dbReference type="Google" id="ProtNLM"/>
    </source>
</evidence>
<protein>
    <recommendedName>
        <fullName evidence="6">DUF1778 domain-containing protein</fullName>
    </recommendedName>
</protein>
<dbReference type="InterPro" id="IPR014795">
    <property type="entry name" value="TacA_1-like"/>
</dbReference>
<name>A0A9W6IQS1_9PROT</name>
<evidence type="ECO:0000313" key="4">
    <source>
        <dbReference type="EMBL" id="GLK53406.1"/>
    </source>
</evidence>
<evidence type="ECO:0000256" key="3">
    <source>
        <dbReference type="SAM" id="MobiDB-lite"/>
    </source>
</evidence>
<comment type="similarity">
    <text evidence="2">Belongs to the TacA antitoxin family.</text>
</comment>
<dbReference type="EMBL" id="BSFE01000010">
    <property type="protein sequence ID" value="GLK53406.1"/>
    <property type="molecule type" value="Genomic_DNA"/>
</dbReference>
<evidence type="ECO:0000256" key="2">
    <source>
        <dbReference type="ARBA" id="ARBA00049988"/>
    </source>
</evidence>
<keyword evidence="5" id="KW-1185">Reference proteome</keyword>
<organism evidence="4 5">
    <name type="scientific">Maricaulis virginensis</name>
    <dbReference type="NCBI Taxonomy" id="144022"/>
    <lineage>
        <taxon>Bacteria</taxon>
        <taxon>Pseudomonadati</taxon>
        <taxon>Pseudomonadota</taxon>
        <taxon>Alphaproteobacteria</taxon>
        <taxon>Maricaulales</taxon>
        <taxon>Maricaulaceae</taxon>
        <taxon>Maricaulis</taxon>
    </lineage>
</organism>
<feature type="compositionally biased region" description="Basic and acidic residues" evidence="3">
    <location>
        <begin position="10"/>
        <end position="20"/>
    </location>
</feature>
<keyword evidence="1" id="KW-1277">Toxin-antitoxin system</keyword>
<dbReference type="GO" id="GO:0006355">
    <property type="term" value="P:regulation of DNA-templated transcription"/>
    <property type="evidence" value="ECO:0007669"/>
    <property type="project" value="InterPro"/>
</dbReference>
<dbReference type="Proteomes" id="UP001143486">
    <property type="component" value="Unassembled WGS sequence"/>
</dbReference>
<dbReference type="InterPro" id="IPR010985">
    <property type="entry name" value="Ribbon_hlx_hlx"/>
</dbReference>
<accession>A0A9W6IQS1</accession>
<dbReference type="SUPFAM" id="SSF47598">
    <property type="entry name" value="Ribbon-helix-helix"/>
    <property type="match status" value="1"/>
</dbReference>
<proteinExistence type="inferred from homology"/>
<dbReference type="Pfam" id="PF08681">
    <property type="entry name" value="TacA1"/>
    <property type="match status" value="1"/>
</dbReference>
<sequence length="102" mass="11178">MLNFTGPGRTPEKQTRTTQIRHGDQLGEMIERAATSLGVDKSVFLRAAIENEAARVIEAQSRHVLSAEDAARFAAALDADLPPTPRALEAARAYRRRVVHAD</sequence>
<evidence type="ECO:0000256" key="1">
    <source>
        <dbReference type="ARBA" id="ARBA00022649"/>
    </source>
</evidence>